<evidence type="ECO:0000256" key="2">
    <source>
        <dbReference type="ARBA" id="ARBA00023172"/>
    </source>
</evidence>
<dbReference type="GO" id="GO:0003690">
    <property type="term" value="F:double-stranded DNA binding"/>
    <property type="evidence" value="ECO:0007669"/>
    <property type="project" value="UniProtKB-UniRule"/>
</dbReference>
<evidence type="ECO:0000313" key="6">
    <source>
        <dbReference type="EMBL" id="SNQ45897.1"/>
    </source>
</evidence>
<dbReference type="GO" id="GO:0006303">
    <property type="term" value="P:double-strand break repair via nonhomologous end joining"/>
    <property type="evidence" value="ECO:0007669"/>
    <property type="project" value="UniProtKB-UniRule"/>
</dbReference>
<keyword evidence="1 3" id="KW-0238">DNA-binding</keyword>
<dbReference type="SMART" id="SM00559">
    <property type="entry name" value="Ku78"/>
    <property type="match status" value="1"/>
</dbReference>
<evidence type="ECO:0000259" key="5">
    <source>
        <dbReference type="SMART" id="SM00559"/>
    </source>
</evidence>
<dbReference type="InterPro" id="IPR016194">
    <property type="entry name" value="SPOC-like_C_dom_sf"/>
</dbReference>
<proteinExistence type="inferred from homology"/>
<sequence>MRSIWKGVISFGLVSIPVRLYSATQERDVAFHQVRRSDGSRIRYRRVAEADGGEVSYADIAKGYELPDGQTVVLTDEDFANLPLSTSKAIDVLEFVPLEQVDPIYFAKSYYVEPDRTGAKPYVLLRDALAESGRVALVKIALRQREQLATLRVRDGVFVLETMIWPDEVREPDFPFLDEEVEVRPQELAMASSLIETLAADFDPGRFSDEYRDALQAVIDAKIAGREIVSPPGAEEREPVGDLMAALRASIAAARKDHPNGAAADEEPAAQAADGDSAAGRGATAGRRAAGRTAAGKAPAGKTPAGRTAAGKTPAGRAAAGRTAAGKSTPNKTTPNKTTPNKNTGGKTATGKTTTHPTRRSA</sequence>
<dbReference type="PANTHER" id="PTHR41251:SF1">
    <property type="entry name" value="NON-HOMOLOGOUS END JOINING PROTEIN KU"/>
    <property type="match status" value="1"/>
</dbReference>
<evidence type="ECO:0000256" key="1">
    <source>
        <dbReference type="ARBA" id="ARBA00023125"/>
    </source>
</evidence>
<comment type="function">
    <text evidence="3">With LigD forms a non-homologous end joining (NHEJ) DNA repair enzyme, which repairs dsDNA breaks with reduced fidelity. Binds linear dsDNA with 5'- and 3'- overhangs but not closed circular dsDNA nor ssDNA. Recruits and stimulates the ligase activity of LigD.</text>
</comment>
<dbReference type="Proteomes" id="UP000234331">
    <property type="component" value="Unassembled WGS sequence"/>
</dbReference>
<keyword evidence="7" id="KW-1185">Reference proteome</keyword>
<dbReference type="EMBL" id="FZMO01000021">
    <property type="protein sequence ID" value="SNQ45897.1"/>
    <property type="molecule type" value="Genomic_DNA"/>
</dbReference>
<keyword evidence="3" id="KW-0227">DNA damage</keyword>
<name>A0A2I2KJS4_9ACTN</name>
<keyword evidence="3" id="KW-0234">DNA repair</keyword>
<organism evidence="6 7">
    <name type="scientific">Frankia canadensis</name>
    <dbReference type="NCBI Taxonomy" id="1836972"/>
    <lineage>
        <taxon>Bacteria</taxon>
        <taxon>Bacillati</taxon>
        <taxon>Actinomycetota</taxon>
        <taxon>Actinomycetes</taxon>
        <taxon>Frankiales</taxon>
        <taxon>Frankiaceae</taxon>
        <taxon>Frankia</taxon>
    </lineage>
</organism>
<feature type="domain" description="Ku" evidence="5">
    <location>
        <begin position="52"/>
        <end position="180"/>
    </location>
</feature>
<evidence type="ECO:0000313" key="7">
    <source>
        <dbReference type="Proteomes" id="UP000234331"/>
    </source>
</evidence>
<feature type="region of interest" description="Disordered" evidence="4">
    <location>
        <begin position="256"/>
        <end position="362"/>
    </location>
</feature>
<gene>
    <name evidence="3 6" type="primary">ku</name>
    <name evidence="6" type="ORF">FRACA_1170013</name>
</gene>
<dbReference type="HAMAP" id="MF_01875">
    <property type="entry name" value="Prokaryotic_Ku"/>
    <property type="match status" value="1"/>
</dbReference>
<protein>
    <recommendedName>
        <fullName evidence="3">Non-homologous end joining protein Ku</fullName>
    </recommendedName>
</protein>
<dbReference type="SUPFAM" id="SSF100939">
    <property type="entry name" value="SPOC domain-like"/>
    <property type="match status" value="1"/>
</dbReference>
<dbReference type="AlphaFoldDB" id="A0A2I2KJS4"/>
<dbReference type="GO" id="GO:0006310">
    <property type="term" value="P:DNA recombination"/>
    <property type="evidence" value="ECO:0007669"/>
    <property type="project" value="UniProtKB-KW"/>
</dbReference>
<dbReference type="FunFam" id="2.40.290.10:FF:000004">
    <property type="entry name" value="Non-homologous end joining protein Ku"/>
    <property type="match status" value="1"/>
</dbReference>
<feature type="compositionally biased region" description="Low complexity" evidence="4">
    <location>
        <begin position="269"/>
        <end position="356"/>
    </location>
</feature>
<dbReference type="PANTHER" id="PTHR41251">
    <property type="entry name" value="NON-HOMOLOGOUS END JOINING PROTEIN KU"/>
    <property type="match status" value="1"/>
</dbReference>
<dbReference type="NCBIfam" id="TIGR02772">
    <property type="entry name" value="Ku_bact"/>
    <property type="match status" value="1"/>
</dbReference>
<dbReference type="RefSeq" id="WP_101830013.1">
    <property type="nucleotide sequence ID" value="NZ_FZMO01000021.1"/>
</dbReference>
<dbReference type="Gene3D" id="2.40.290.10">
    <property type="match status" value="1"/>
</dbReference>
<keyword evidence="2 3" id="KW-0233">DNA recombination</keyword>
<comment type="subunit">
    <text evidence="3">Homodimer. Interacts with LigD.</text>
</comment>
<dbReference type="CDD" id="cd00789">
    <property type="entry name" value="KU_like"/>
    <property type="match status" value="1"/>
</dbReference>
<dbReference type="InterPro" id="IPR006164">
    <property type="entry name" value="DNA_bd_Ku70/Ku80"/>
</dbReference>
<dbReference type="OrthoDB" id="9795084at2"/>
<evidence type="ECO:0000256" key="4">
    <source>
        <dbReference type="SAM" id="MobiDB-lite"/>
    </source>
</evidence>
<evidence type="ECO:0000256" key="3">
    <source>
        <dbReference type="HAMAP-Rule" id="MF_01875"/>
    </source>
</evidence>
<accession>A0A2I2KJS4</accession>
<comment type="similarity">
    <text evidence="3">Belongs to the prokaryotic Ku family.</text>
</comment>
<dbReference type="Pfam" id="PF02735">
    <property type="entry name" value="Ku"/>
    <property type="match status" value="1"/>
</dbReference>
<reference evidence="6 7" key="1">
    <citation type="submission" date="2017-06" db="EMBL/GenBank/DDBJ databases">
        <authorList>
            <person name="Kim H.J."/>
            <person name="Triplett B.A."/>
        </authorList>
    </citation>
    <scope>NUCLEOTIDE SEQUENCE [LARGE SCALE GENOMIC DNA]</scope>
    <source>
        <strain evidence="6">FRACA_ARgP5</strain>
    </source>
</reference>
<dbReference type="InterPro" id="IPR009187">
    <property type="entry name" value="Prok_Ku"/>
</dbReference>